<name>A0A4S4M3B5_9AGAM</name>
<dbReference type="InterPro" id="IPR027992">
    <property type="entry name" value="tRNA_bind_dom"/>
</dbReference>
<accession>A0A4S4M3B5</accession>
<evidence type="ECO:0000313" key="3">
    <source>
        <dbReference type="Proteomes" id="UP000310158"/>
    </source>
</evidence>
<gene>
    <name evidence="2" type="ORF">EW146_g1617</name>
</gene>
<sequence length="209" mass="22485">MGLSVLEAVNAGVKYLDASPGLEFLDHYFLDPPLFASFPVELASTELSFLMTPFDLKRLESYAQNTLDYHVVLDLLPTVVSLYFEKRLDIQQAVISASIRDAFAQPVIAGSRVGGESLQVSAEQGLKSMEAALDEAGGEVTNALREKQRAMIDALNLSRLVQHRSADAEQSVNAKGRSTVVSVKSVVAGSKREVDGAAGEGGEGDEKKR</sequence>
<organism evidence="2 3">
    <name type="scientific">Bondarzewia mesenterica</name>
    <dbReference type="NCBI Taxonomy" id="1095465"/>
    <lineage>
        <taxon>Eukaryota</taxon>
        <taxon>Fungi</taxon>
        <taxon>Dikarya</taxon>
        <taxon>Basidiomycota</taxon>
        <taxon>Agaricomycotina</taxon>
        <taxon>Agaricomycetes</taxon>
        <taxon>Russulales</taxon>
        <taxon>Bondarzewiaceae</taxon>
        <taxon>Bondarzewia</taxon>
    </lineage>
</organism>
<evidence type="ECO:0000313" key="2">
    <source>
        <dbReference type="EMBL" id="THH19569.1"/>
    </source>
</evidence>
<feature type="domain" description="Possible tRNA binding" evidence="1">
    <location>
        <begin position="41"/>
        <end position="91"/>
    </location>
</feature>
<protein>
    <recommendedName>
        <fullName evidence="1">Possible tRNA binding domain-containing protein</fullName>
    </recommendedName>
</protein>
<keyword evidence="3" id="KW-1185">Reference proteome</keyword>
<dbReference type="OrthoDB" id="10067491at2759"/>
<dbReference type="Proteomes" id="UP000310158">
    <property type="component" value="Unassembled WGS sequence"/>
</dbReference>
<evidence type="ECO:0000259" key="1">
    <source>
        <dbReference type="Pfam" id="PF13725"/>
    </source>
</evidence>
<dbReference type="AlphaFoldDB" id="A0A4S4M3B5"/>
<proteinExistence type="predicted"/>
<dbReference type="EMBL" id="SGPL01000041">
    <property type="protein sequence ID" value="THH19569.1"/>
    <property type="molecule type" value="Genomic_DNA"/>
</dbReference>
<comment type="caution">
    <text evidence="2">The sequence shown here is derived from an EMBL/GenBank/DDBJ whole genome shotgun (WGS) entry which is preliminary data.</text>
</comment>
<dbReference type="Pfam" id="PF13725">
    <property type="entry name" value="tRNA_bind_2"/>
    <property type="match status" value="1"/>
</dbReference>
<reference evidence="2 3" key="1">
    <citation type="submission" date="2019-02" db="EMBL/GenBank/DDBJ databases">
        <title>Genome sequencing of the rare red list fungi Bondarzewia mesenterica.</title>
        <authorList>
            <person name="Buettner E."/>
            <person name="Kellner H."/>
        </authorList>
    </citation>
    <scope>NUCLEOTIDE SEQUENCE [LARGE SCALE GENOMIC DNA]</scope>
    <source>
        <strain evidence="2 3">DSM 108281</strain>
    </source>
</reference>